<protein>
    <submittedName>
        <fullName evidence="1">Uncharacterized protein</fullName>
    </submittedName>
</protein>
<dbReference type="RefSeq" id="WP_047372575.1">
    <property type="nucleotide sequence ID" value="NZ_CABMNU010000005.1"/>
</dbReference>
<sequence length="381" mass="44013">MSDKKVSWQRIDDLLQKSIFMRLTSQGHEIYSRLDKLAFVSDLSEEDNEVLFKRLGEMKTTQVYSIKNRKTSKRECGELYHRALEIRLTSKPKGHPVALVIHYRPTSKQRRKTSDVTHRGAVRMELSPQHYTAEELTALFLWLGKKVQLGRYLYLALKKAWITNIHYALDIVGMRLHDYYLRLRGASCGKVFVPDNGMEGIHIGSHKSECYAACYEKVDVVCSEGGGDYGQQSLLVLKSDQYRDFVRFELRLSPGKGEMLLKHINKMENLLSRLTFYSRELRKDQRLDPALAVLLDKGMSISQAFGEHKSSAVVNGKNVSSTKKQAGKRLDRLMKKYSVPLFDSEFIWSLLPLVLEKLGILAQPQYWELKHRLKWLKSRGK</sequence>
<dbReference type="Proteomes" id="UP000867740">
    <property type="component" value="Unassembled WGS sequence"/>
</dbReference>
<evidence type="ECO:0000313" key="1">
    <source>
        <dbReference type="EMBL" id="HAT3581307.1"/>
    </source>
</evidence>
<evidence type="ECO:0000313" key="2">
    <source>
        <dbReference type="Proteomes" id="UP000867740"/>
    </source>
</evidence>
<reference evidence="1" key="1">
    <citation type="journal article" date="2018" name="Genome Biol.">
        <title>SKESA: strategic k-mer extension for scrupulous assemblies.</title>
        <authorList>
            <person name="Souvorov A."/>
            <person name="Agarwala R."/>
            <person name="Lipman D.J."/>
        </authorList>
    </citation>
    <scope>NUCLEOTIDE SEQUENCE</scope>
    <source>
        <strain evidence="1">CAVp300</strain>
    </source>
</reference>
<proteinExistence type="predicted"/>
<comment type="caution">
    <text evidence="1">The sequence shown here is derived from an EMBL/GenBank/DDBJ whole genome shotgun (WGS) entry which is preliminary data.</text>
</comment>
<name>A0A9P3T5H7_KLUIN</name>
<organism evidence="1 2">
    <name type="scientific">Kluyvera intermedia</name>
    <name type="common">Enterobacter intermedius</name>
    <dbReference type="NCBI Taxonomy" id="61648"/>
    <lineage>
        <taxon>Bacteria</taxon>
        <taxon>Pseudomonadati</taxon>
        <taxon>Pseudomonadota</taxon>
        <taxon>Gammaproteobacteria</taxon>
        <taxon>Enterobacterales</taxon>
        <taxon>Enterobacteriaceae</taxon>
        <taxon>Kluyvera</taxon>
    </lineage>
</organism>
<gene>
    <name evidence="1" type="ORF">I8531_001588</name>
</gene>
<reference evidence="1" key="2">
    <citation type="submission" date="2020-10" db="EMBL/GenBank/DDBJ databases">
        <authorList>
            <consortium name="NCBI Pathogen Detection Project"/>
        </authorList>
    </citation>
    <scope>NUCLEOTIDE SEQUENCE</scope>
    <source>
        <strain evidence="1">CAVp300</strain>
    </source>
</reference>
<dbReference type="EMBL" id="DACSUM010000009">
    <property type="protein sequence ID" value="HAT3581307.1"/>
    <property type="molecule type" value="Genomic_DNA"/>
</dbReference>
<accession>A0A9P3T5H7</accession>
<dbReference type="AlphaFoldDB" id="A0A9P3T5H7"/>